<dbReference type="Proteomes" id="UP000255129">
    <property type="component" value="Unassembled WGS sequence"/>
</dbReference>
<organism evidence="1 2">
    <name type="scientific">Providencia rustigianii</name>
    <dbReference type="NCBI Taxonomy" id="158850"/>
    <lineage>
        <taxon>Bacteria</taxon>
        <taxon>Pseudomonadati</taxon>
        <taxon>Pseudomonadota</taxon>
        <taxon>Gammaproteobacteria</taxon>
        <taxon>Enterobacterales</taxon>
        <taxon>Morganellaceae</taxon>
        <taxon>Providencia</taxon>
    </lineage>
</organism>
<gene>
    <name evidence="1" type="ORF">NCTC12026_01789</name>
</gene>
<protein>
    <submittedName>
        <fullName evidence="1">Uncharacterized protein</fullName>
    </submittedName>
</protein>
<dbReference type="EMBL" id="UGUA01000002">
    <property type="protein sequence ID" value="SUC35394.1"/>
    <property type="molecule type" value="Genomic_DNA"/>
</dbReference>
<reference evidence="1 2" key="1">
    <citation type="submission" date="2018-06" db="EMBL/GenBank/DDBJ databases">
        <authorList>
            <consortium name="Pathogen Informatics"/>
            <person name="Doyle S."/>
        </authorList>
    </citation>
    <scope>NUCLEOTIDE SEQUENCE [LARGE SCALE GENOMIC DNA]</scope>
    <source>
        <strain evidence="1 2">NCTC12026</strain>
    </source>
</reference>
<proteinExistence type="predicted"/>
<dbReference type="AlphaFoldDB" id="A0A379G2T1"/>
<accession>A0A379G2T1</accession>
<evidence type="ECO:0000313" key="2">
    <source>
        <dbReference type="Proteomes" id="UP000255129"/>
    </source>
</evidence>
<name>A0A379G2T1_9GAMM</name>
<sequence>MNLFSINTSILVKDHTSITTNPHIENLLV</sequence>
<evidence type="ECO:0000313" key="1">
    <source>
        <dbReference type="EMBL" id="SUC35394.1"/>
    </source>
</evidence>